<reference evidence="4 5" key="1">
    <citation type="submission" date="2017-03" db="EMBL/GenBank/DDBJ databases">
        <authorList>
            <person name="Afonso C.L."/>
            <person name="Miller P.J."/>
            <person name="Scott M.A."/>
            <person name="Spackman E."/>
            <person name="Goraichik I."/>
            <person name="Dimitrov K.M."/>
            <person name="Suarez D.L."/>
            <person name="Swayne D.E."/>
        </authorList>
    </citation>
    <scope>NUCLEOTIDE SEQUENCE [LARGE SCALE GENOMIC DNA]</scope>
    <source>
        <strain evidence="4 5">CECT 8367</strain>
    </source>
</reference>
<dbReference type="RefSeq" id="WP_085896870.1">
    <property type="nucleotide sequence ID" value="NZ_FWFY01000007.1"/>
</dbReference>
<dbReference type="InterPro" id="IPR036291">
    <property type="entry name" value="NAD(P)-bd_dom_sf"/>
</dbReference>
<dbReference type="EMBL" id="PYGB01000008">
    <property type="protein sequence ID" value="PSK84990.1"/>
    <property type="molecule type" value="Genomic_DNA"/>
</dbReference>
<accession>A0A1X6ZKY7</accession>
<dbReference type="Proteomes" id="UP000240624">
    <property type="component" value="Unassembled WGS sequence"/>
</dbReference>
<dbReference type="Proteomes" id="UP000193495">
    <property type="component" value="Unassembled WGS sequence"/>
</dbReference>
<evidence type="ECO:0000313" key="3">
    <source>
        <dbReference type="EMBL" id="PSK84990.1"/>
    </source>
</evidence>
<dbReference type="Pfam" id="PF02625">
    <property type="entry name" value="XdhC_CoxI"/>
    <property type="match status" value="1"/>
</dbReference>
<dbReference type="AlphaFoldDB" id="A0A1X6ZKY7"/>
<dbReference type="InterPro" id="IPR052698">
    <property type="entry name" value="MoCofactor_Util/Proc"/>
</dbReference>
<name>A0A1X6ZKY7_9RHOB</name>
<feature type="domain" description="XdhC- CoxI" evidence="1">
    <location>
        <begin position="12"/>
        <end position="72"/>
    </location>
</feature>
<dbReference type="Pfam" id="PF13478">
    <property type="entry name" value="XdhC_C"/>
    <property type="match status" value="1"/>
</dbReference>
<organism evidence="4 5">
    <name type="scientific">Limimaricola soesokkakensis</name>
    <dbReference type="NCBI Taxonomy" id="1343159"/>
    <lineage>
        <taxon>Bacteria</taxon>
        <taxon>Pseudomonadati</taxon>
        <taxon>Pseudomonadota</taxon>
        <taxon>Alphaproteobacteria</taxon>
        <taxon>Rhodobacterales</taxon>
        <taxon>Paracoccaceae</taxon>
        <taxon>Limimaricola</taxon>
    </lineage>
</organism>
<evidence type="ECO:0000313" key="5">
    <source>
        <dbReference type="Proteomes" id="UP000193495"/>
    </source>
</evidence>
<proteinExistence type="predicted"/>
<dbReference type="NCBIfam" id="TIGR02964">
    <property type="entry name" value="xanthine_xdhC"/>
    <property type="match status" value="1"/>
</dbReference>
<protein>
    <submittedName>
        <fullName evidence="3">Xanthine dehydrogenase accessory factor</fullName>
    </submittedName>
    <submittedName>
        <fullName evidence="4">XdhC and CoxI family protein</fullName>
    </submittedName>
</protein>
<dbReference type="InterPro" id="IPR027051">
    <property type="entry name" value="XdhC_Rossmann_dom"/>
</dbReference>
<dbReference type="SUPFAM" id="SSF51735">
    <property type="entry name" value="NAD(P)-binding Rossmann-fold domains"/>
    <property type="match status" value="1"/>
</dbReference>
<evidence type="ECO:0000259" key="2">
    <source>
        <dbReference type="Pfam" id="PF13478"/>
    </source>
</evidence>
<dbReference type="EMBL" id="FWFY01000007">
    <property type="protein sequence ID" value="SLN54163.1"/>
    <property type="molecule type" value="Genomic_DNA"/>
</dbReference>
<evidence type="ECO:0000313" key="4">
    <source>
        <dbReference type="EMBL" id="SLN54163.1"/>
    </source>
</evidence>
<dbReference type="Gene3D" id="3.40.50.720">
    <property type="entry name" value="NAD(P)-binding Rossmann-like Domain"/>
    <property type="match status" value="1"/>
</dbReference>
<evidence type="ECO:0000259" key="1">
    <source>
        <dbReference type="Pfam" id="PF02625"/>
    </source>
</evidence>
<evidence type="ECO:0000313" key="6">
    <source>
        <dbReference type="Proteomes" id="UP000240624"/>
    </source>
</evidence>
<gene>
    <name evidence="3" type="ORF">CLV79_108158</name>
    <name evidence="4" type="ORF">LOS8367_02539</name>
</gene>
<keyword evidence="6" id="KW-1185">Reference proteome</keyword>
<sequence>MSFDRDNLAAAVAAHGPVIRVLVVATAGSAPRDAGTSMLVWQGGQSGTIGGGALEHEAVETARDMLAMGRATAQRRLPLGPALRQCCGGAVTLVWERFAAGELPETLPRARPLGSAGVMPTAVARKLAAMPAGATPAIVENWLVEAPLPAARALWVWGAGHVGRAVVSVMAPLPGRAITWIDLAPDCFPEAVPEGVTVIPAATPPALMPRAPRDADHLILTRDHDLDLALCHAALTHGFASCGLIGSATKWARFRSRLAALGHSNALISRIACPIGDTSLGRDPQAIAVGVAAALLRSGNKTMTRDRAV</sequence>
<dbReference type="OrthoDB" id="61481at2"/>
<dbReference type="PANTHER" id="PTHR30388">
    <property type="entry name" value="ALDEHYDE OXIDOREDUCTASE MOLYBDENUM COFACTOR ASSEMBLY PROTEIN"/>
    <property type="match status" value="1"/>
</dbReference>
<dbReference type="InterPro" id="IPR003777">
    <property type="entry name" value="XdhC_CoxI"/>
</dbReference>
<dbReference type="PANTHER" id="PTHR30388:SF6">
    <property type="entry name" value="XANTHINE DEHYDROGENASE SUBUNIT A-RELATED"/>
    <property type="match status" value="1"/>
</dbReference>
<reference evidence="3 6" key="2">
    <citation type="submission" date="2018-03" db="EMBL/GenBank/DDBJ databases">
        <title>Genomic Encyclopedia of Archaeal and Bacterial Type Strains, Phase II (KMG-II): from individual species to whole genera.</title>
        <authorList>
            <person name="Goeker M."/>
        </authorList>
    </citation>
    <scope>NUCLEOTIDE SEQUENCE [LARGE SCALE GENOMIC DNA]</scope>
    <source>
        <strain evidence="3 6">DSM 29956</strain>
    </source>
</reference>
<feature type="domain" description="XdhC Rossmann" evidence="2">
    <location>
        <begin position="154"/>
        <end position="294"/>
    </location>
</feature>
<dbReference type="InterPro" id="IPR014308">
    <property type="entry name" value="Xanthine_DH_XdhC"/>
</dbReference>